<dbReference type="InterPro" id="IPR001322">
    <property type="entry name" value="Lamin_tail_dom"/>
</dbReference>
<dbReference type="Proteomes" id="UP000660708">
    <property type="component" value="Unassembled WGS sequence"/>
</dbReference>
<name>A0A8I0MZY6_9GAMM</name>
<dbReference type="InterPro" id="IPR040853">
    <property type="entry name" value="RapA2_cadherin-like"/>
</dbReference>
<dbReference type="Pfam" id="PF00932">
    <property type="entry name" value="LTD"/>
    <property type="match status" value="1"/>
</dbReference>
<evidence type="ECO:0000313" key="2">
    <source>
        <dbReference type="EMBL" id="MBE0349025.1"/>
    </source>
</evidence>
<organism evidence="2 3">
    <name type="scientific">Pseudoalteromonas peptidolytica F12-50-A1</name>
    <dbReference type="NCBI Taxonomy" id="1315280"/>
    <lineage>
        <taxon>Bacteria</taxon>
        <taxon>Pseudomonadati</taxon>
        <taxon>Pseudomonadota</taxon>
        <taxon>Gammaproteobacteria</taxon>
        <taxon>Alteromonadales</taxon>
        <taxon>Pseudoalteromonadaceae</taxon>
        <taxon>Pseudoalteromonas</taxon>
    </lineage>
</organism>
<dbReference type="GO" id="GO:0008237">
    <property type="term" value="F:metallopeptidase activity"/>
    <property type="evidence" value="ECO:0007669"/>
    <property type="project" value="InterPro"/>
</dbReference>
<dbReference type="PROSITE" id="PS51841">
    <property type="entry name" value="LTD"/>
    <property type="match status" value="1"/>
</dbReference>
<feature type="domain" description="LTD" evidence="1">
    <location>
        <begin position="315"/>
        <end position="458"/>
    </location>
</feature>
<evidence type="ECO:0000259" key="1">
    <source>
        <dbReference type="PROSITE" id="PS51841"/>
    </source>
</evidence>
<dbReference type="Pfam" id="PF17803">
    <property type="entry name" value="Cadherin_4"/>
    <property type="match status" value="1"/>
</dbReference>
<gene>
    <name evidence="2" type="ORF">PPEP_b0917</name>
</gene>
<accession>A0A8I0MZY6</accession>
<protein>
    <recommendedName>
        <fullName evidence="1">LTD domain-containing protein</fullName>
    </recommendedName>
</protein>
<dbReference type="Gene3D" id="3.40.390.10">
    <property type="entry name" value="Collagenase (Catalytic Domain)"/>
    <property type="match status" value="1"/>
</dbReference>
<dbReference type="AlphaFoldDB" id="A0A8I0MZY6"/>
<dbReference type="InterPro" id="IPR024079">
    <property type="entry name" value="MetalloPept_cat_dom_sf"/>
</dbReference>
<dbReference type="EMBL" id="AQHF01000034">
    <property type="protein sequence ID" value="MBE0349025.1"/>
    <property type="molecule type" value="Genomic_DNA"/>
</dbReference>
<keyword evidence="3" id="KW-1185">Reference proteome</keyword>
<comment type="caution">
    <text evidence="2">The sequence shown here is derived from an EMBL/GenBank/DDBJ whole genome shotgun (WGS) entry which is preliminary data.</text>
</comment>
<dbReference type="SUPFAM" id="SSF74853">
    <property type="entry name" value="Lamin A/C globular tail domain"/>
    <property type="match status" value="1"/>
</dbReference>
<proteinExistence type="predicted"/>
<reference evidence="2 3" key="1">
    <citation type="submission" date="2015-06" db="EMBL/GenBank/DDBJ databases">
        <title>Genome sequence of Pseudoalteromonas peptidolytica.</title>
        <authorList>
            <person name="Xie B.-B."/>
            <person name="Rong J.-C."/>
            <person name="Qin Q.-L."/>
            <person name="Zhang Y.-Z."/>
        </authorList>
    </citation>
    <scope>NUCLEOTIDE SEQUENCE [LARGE SCALE GENOMIC DNA]</scope>
    <source>
        <strain evidence="2 3">F12-50-A1</strain>
    </source>
</reference>
<dbReference type="RefSeq" id="WP_147390966.1">
    <property type="nucleotide sequence ID" value="NZ_AQHF01000034.1"/>
</dbReference>
<sequence length="903" mass="98791">MNKKIFQLSLISLGMLHLSGCGGSGGDDKNTPPQIVSALESSADERSYVSGSVTISDSDGSVATRTVKQTEGPEVIDLTLSDSGLSFIAPEVSEDTNVVFLISATDNDGDKAESRVSVTIKQVNQAPELTGGAYNVEFNDTLEFTLDAKDAEGDAITVTYEPPLSGDLTLIDGSTQTYRYTPHKNSTNREVLRFSATDGALSTEAEVLIDVVDTSAPQLLSSYPESNTTPFSTTDELVLRFDDNMSASWVTEIGTPECNGAIQLRKVNDQTCVPFSVGQAQEDAHFTLTLLPNESLQASSQYELIITDAVTNYYGTSATQAQTINFVTAHTDLLITEISSSKFIDDNRWVELYNGTNEAIDLSQYQLVAESVALENYTDGGTRVFPLTALLLQPGEYIVIQNQHGPQTWQNSVTSSSQLMLIGEGLYAPAWYQSGYVELQNKQGETVDFVRFGESQNTPATASQWQQSDQMQPISTQLGQSLVRTNLLIDSNTIDDWQPASFFTPGGKNDVLCDEDADLDGIPDCAEQPGGSFAGLPLYEWGARAGIRDIFIEVDYMDSEDAGIIPQKPALDKVKAAFAAQNIAVHFDVGNLYHQADGLSPAHYDLGGGSRIPFVQTTTFASTEAAPSVLDHKAKHFDLKRKPIFHYMLMANSQKENGSQGSSGLAELFGNDLMISLGNWGLNVDSEIAANVTYSFQAGTIMHELGHNLGLYHGGNENVNFKPNHVSVMNYLYQLDGLPTVGNKEGDRYLSRWFYSNENCFPEGTALVNSPAEGLEHFIIDYSHGHNKPINEANIDESKGLNNDKSEAIDFDCNGSTSDLLTNFDLNGDNDNTSVLNDYDEWSSLILNFTQFWSGANSGHVKQDMESRMQKSIMHSDRQAVQKESEPSPAVFEQIKRWSNYQN</sequence>
<dbReference type="SUPFAM" id="SSF55486">
    <property type="entry name" value="Metalloproteases ('zincins'), catalytic domain"/>
    <property type="match status" value="1"/>
</dbReference>
<evidence type="ECO:0000313" key="3">
    <source>
        <dbReference type="Proteomes" id="UP000660708"/>
    </source>
</evidence>
<dbReference type="InterPro" id="IPR036415">
    <property type="entry name" value="Lamin_tail_dom_sf"/>
</dbReference>
<dbReference type="Gene3D" id="2.60.40.3010">
    <property type="match status" value="1"/>
</dbReference>